<protein>
    <submittedName>
        <fullName evidence="1">7650_t:CDS:1</fullName>
    </submittedName>
</protein>
<dbReference type="EMBL" id="CAJVQB010026535">
    <property type="protein sequence ID" value="CAG8808777.1"/>
    <property type="molecule type" value="Genomic_DNA"/>
</dbReference>
<feature type="non-terminal residue" evidence="1">
    <location>
        <position position="1"/>
    </location>
</feature>
<name>A0ABN7VZV8_GIGMA</name>
<accession>A0ABN7VZV8</accession>
<keyword evidence="2" id="KW-1185">Reference proteome</keyword>
<evidence type="ECO:0000313" key="1">
    <source>
        <dbReference type="EMBL" id="CAG8808777.1"/>
    </source>
</evidence>
<gene>
    <name evidence="1" type="ORF">GMARGA_LOCUS24766</name>
</gene>
<sequence>SFYLVNQQDLEISYGKEEEKKKKIAEIDKRKKEEQTLHRIQIENEEDKKFSTCSN</sequence>
<dbReference type="Proteomes" id="UP000789901">
    <property type="component" value="Unassembled WGS sequence"/>
</dbReference>
<evidence type="ECO:0000313" key="2">
    <source>
        <dbReference type="Proteomes" id="UP000789901"/>
    </source>
</evidence>
<reference evidence="1 2" key="1">
    <citation type="submission" date="2021-06" db="EMBL/GenBank/DDBJ databases">
        <authorList>
            <person name="Kallberg Y."/>
            <person name="Tangrot J."/>
            <person name="Rosling A."/>
        </authorList>
    </citation>
    <scope>NUCLEOTIDE SEQUENCE [LARGE SCALE GENOMIC DNA]</scope>
    <source>
        <strain evidence="1 2">120-4 pot B 10/14</strain>
    </source>
</reference>
<comment type="caution">
    <text evidence="1">The sequence shown here is derived from an EMBL/GenBank/DDBJ whole genome shotgun (WGS) entry which is preliminary data.</text>
</comment>
<organism evidence="1 2">
    <name type="scientific">Gigaspora margarita</name>
    <dbReference type="NCBI Taxonomy" id="4874"/>
    <lineage>
        <taxon>Eukaryota</taxon>
        <taxon>Fungi</taxon>
        <taxon>Fungi incertae sedis</taxon>
        <taxon>Mucoromycota</taxon>
        <taxon>Glomeromycotina</taxon>
        <taxon>Glomeromycetes</taxon>
        <taxon>Diversisporales</taxon>
        <taxon>Gigasporaceae</taxon>
        <taxon>Gigaspora</taxon>
    </lineage>
</organism>
<proteinExistence type="predicted"/>